<sequence>MTIDGPTLDLIENALLNVRFEMDEVVRRAAMSPMIREQHDEFPMVCDRHGRMVVGQFGSYIPGIVERLRGDVRRGDVILFNDPYLSQGSITHCNDWCVVMPIFFEDRHIGFSSMFGHMMDVGGKVAGSQVNDATSIWEEGLRIPPIKIVEGGVLNRTALDVILNNSRTPDMNESDLMALIAGCRTAETRVIELCTRFGADPYEAACAALIERTRVALGALVRRYIPEEPVTFTDWVDDDGMGNGPFRIVLTVWREGDVCHVDWTGTDAQAPGTINFRINDGLCKLFFGIYLIMAFDPSILFNDGVRDVFDVTLPEGSLLNPRFPAAVSNRLNVHVRFFDCMSGAMGQRAPDLAMAAGYGASPYFVFSGTDDHDRYFQFVELLFGGLPGRQRGDGLDGHSWWPLFRTTPVEYTEAHYPVRVTRYVPVADSGGAGLHRGGTGVEKTYEFLSAGVFTINDDRAITNPWGVAGGRAGGRGSKLLVRADGREVPLPSKVDNLAVEPGDRFVFRTAGAGGWGDPLERPAERVAADVRSLIVTPDGARDDYGVVVDAGGAVDDEQTAALRTRLRERRGGLAPFDFGDPPGRPERFDASVVA</sequence>
<organism evidence="3 4">
    <name type="scientific">Capillimicrobium parvum</name>
    <dbReference type="NCBI Taxonomy" id="2884022"/>
    <lineage>
        <taxon>Bacteria</taxon>
        <taxon>Bacillati</taxon>
        <taxon>Actinomycetota</taxon>
        <taxon>Thermoleophilia</taxon>
        <taxon>Solirubrobacterales</taxon>
        <taxon>Capillimicrobiaceae</taxon>
        <taxon>Capillimicrobium</taxon>
    </lineage>
</organism>
<feature type="domain" description="Hydantoinase B/oxoprolinase" evidence="2">
    <location>
        <begin position="7"/>
        <end position="518"/>
    </location>
</feature>
<gene>
    <name evidence="3" type="primary">apc4_8</name>
    <name evidence="3" type="ORF">DSM104329_01119</name>
</gene>
<keyword evidence="3" id="KW-0436">Ligase</keyword>
<accession>A0A9E7BZQ3</accession>
<evidence type="ECO:0000313" key="4">
    <source>
        <dbReference type="Proteomes" id="UP001162834"/>
    </source>
</evidence>
<dbReference type="InterPro" id="IPR045079">
    <property type="entry name" value="Oxoprolinase-like"/>
</dbReference>
<dbReference type="GO" id="GO:0016874">
    <property type="term" value="F:ligase activity"/>
    <property type="evidence" value="ECO:0007669"/>
    <property type="project" value="UniProtKB-KW"/>
</dbReference>
<dbReference type="Proteomes" id="UP001162834">
    <property type="component" value="Chromosome"/>
</dbReference>
<evidence type="ECO:0000313" key="3">
    <source>
        <dbReference type="EMBL" id="UGS34737.1"/>
    </source>
</evidence>
<dbReference type="KEGG" id="sbae:DSM104329_01119"/>
<dbReference type="EMBL" id="CP087164">
    <property type="protein sequence ID" value="UGS34737.1"/>
    <property type="molecule type" value="Genomic_DNA"/>
</dbReference>
<dbReference type="EC" id="6.4.1.8" evidence="3"/>
<evidence type="ECO:0000256" key="1">
    <source>
        <dbReference type="SAM" id="MobiDB-lite"/>
    </source>
</evidence>
<proteinExistence type="predicted"/>
<feature type="region of interest" description="Disordered" evidence="1">
    <location>
        <begin position="572"/>
        <end position="594"/>
    </location>
</feature>
<dbReference type="PANTHER" id="PTHR11365:SF23">
    <property type="entry name" value="HYPOTHETICAL 5-OXOPROLINASE (EUROFUNG)-RELATED"/>
    <property type="match status" value="1"/>
</dbReference>
<protein>
    <submittedName>
        <fullName evidence="3">Acetophenone carboxylase delta subunit</fullName>
        <ecNumber evidence="3">6.4.1.8</ecNumber>
    </submittedName>
</protein>
<dbReference type="AlphaFoldDB" id="A0A9E7BZQ3"/>
<dbReference type="InterPro" id="IPR003692">
    <property type="entry name" value="Hydantoinase_B"/>
</dbReference>
<dbReference type="PANTHER" id="PTHR11365">
    <property type="entry name" value="5-OXOPROLINASE RELATED"/>
    <property type="match status" value="1"/>
</dbReference>
<dbReference type="GO" id="GO:0017168">
    <property type="term" value="F:5-oxoprolinase (ATP-hydrolyzing) activity"/>
    <property type="evidence" value="ECO:0007669"/>
    <property type="project" value="TreeGrafter"/>
</dbReference>
<dbReference type="RefSeq" id="WP_259314404.1">
    <property type="nucleotide sequence ID" value="NZ_CP087164.1"/>
</dbReference>
<reference evidence="3" key="1">
    <citation type="journal article" date="2022" name="Int. J. Syst. Evol. Microbiol.">
        <title>Pseudomonas aegrilactucae sp. nov. and Pseudomonas morbosilactucae sp. nov., pathogens causing bacterial rot of lettuce in Japan.</title>
        <authorList>
            <person name="Sawada H."/>
            <person name="Fujikawa T."/>
            <person name="Satou M."/>
        </authorList>
    </citation>
    <scope>NUCLEOTIDE SEQUENCE</scope>
    <source>
        <strain evidence="3">0166_1</strain>
    </source>
</reference>
<keyword evidence="4" id="KW-1185">Reference proteome</keyword>
<dbReference type="GO" id="GO:0006749">
    <property type="term" value="P:glutathione metabolic process"/>
    <property type="evidence" value="ECO:0007669"/>
    <property type="project" value="TreeGrafter"/>
</dbReference>
<dbReference type="Pfam" id="PF02538">
    <property type="entry name" value="Hydantoinase_B"/>
    <property type="match status" value="1"/>
</dbReference>
<dbReference type="GO" id="GO:0005829">
    <property type="term" value="C:cytosol"/>
    <property type="evidence" value="ECO:0007669"/>
    <property type="project" value="TreeGrafter"/>
</dbReference>
<name>A0A9E7BZQ3_9ACTN</name>
<evidence type="ECO:0000259" key="2">
    <source>
        <dbReference type="Pfam" id="PF02538"/>
    </source>
</evidence>
<feature type="compositionally biased region" description="Basic and acidic residues" evidence="1">
    <location>
        <begin position="583"/>
        <end position="594"/>
    </location>
</feature>